<protein>
    <recommendedName>
        <fullName evidence="5">dihydropyrimidinase</fullName>
        <ecNumber evidence="5">3.5.2.2</ecNumber>
    </recommendedName>
</protein>
<reference evidence="9" key="2">
    <citation type="submission" date="2023-11" db="UniProtKB">
        <authorList>
            <consortium name="WormBaseParasite"/>
        </authorList>
    </citation>
    <scope>IDENTIFICATION</scope>
</reference>
<dbReference type="PANTHER" id="PTHR11647:SF1">
    <property type="entry name" value="COLLAPSIN RESPONSE MEDIATOR PROTEIN"/>
    <property type="match status" value="1"/>
</dbReference>
<dbReference type="GO" id="GO:0005829">
    <property type="term" value="C:cytosol"/>
    <property type="evidence" value="ECO:0007669"/>
    <property type="project" value="TreeGrafter"/>
</dbReference>
<evidence type="ECO:0000313" key="8">
    <source>
        <dbReference type="Proteomes" id="UP000050795"/>
    </source>
</evidence>
<dbReference type="Proteomes" id="UP000050795">
    <property type="component" value="Unassembled WGS sequence"/>
</dbReference>
<evidence type="ECO:0000256" key="4">
    <source>
        <dbReference type="ARBA" id="ARBA00036696"/>
    </source>
</evidence>
<dbReference type="FunFam" id="3.20.20.140:FF:000217">
    <property type="entry name" value="Dihydropyrimidinase-related protein 1"/>
    <property type="match status" value="1"/>
</dbReference>
<feature type="domain" description="Amidohydrolase-related" evidence="7">
    <location>
        <begin position="234"/>
        <end position="296"/>
    </location>
</feature>
<dbReference type="WBParaSite" id="TREG1_84380.1">
    <property type="protein sequence ID" value="TREG1_84380.1"/>
    <property type="gene ID" value="TREG1_84380"/>
</dbReference>
<dbReference type="Gene3D" id="2.30.40.10">
    <property type="entry name" value="Urease, subunit C, domain 1"/>
    <property type="match status" value="1"/>
</dbReference>
<dbReference type="InterPro" id="IPR032466">
    <property type="entry name" value="Metal_Hydrolase"/>
</dbReference>
<dbReference type="InterPro" id="IPR006680">
    <property type="entry name" value="Amidohydro-rel"/>
</dbReference>
<keyword evidence="3" id="KW-0597">Phosphoprotein</keyword>
<keyword evidence="8" id="KW-1185">Reference proteome</keyword>
<dbReference type="SUPFAM" id="SSF51338">
    <property type="entry name" value="Composite domain of metallo-dependent hydrolases"/>
    <property type="match status" value="1"/>
</dbReference>
<dbReference type="SUPFAM" id="SSF51556">
    <property type="entry name" value="Metallo-dependent hydrolases"/>
    <property type="match status" value="1"/>
</dbReference>
<dbReference type="InterPro" id="IPR011059">
    <property type="entry name" value="Metal-dep_hydrolase_composite"/>
</dbReference>
<comment type="catalytic activity">
    <reaction evidence="4">
        <text>5,6-dihydrouracil + H2O = 3-(carbamoylamino)propanoate + H(+)</text>
        <dbReference type="Rhea" id="RHEA:16121"/>
        <dbReference type="ChEBI" id="CHEBI:11892"/>
        <dbReference type="ChEBI" id="CHEBI:15377"/>
        <dbReference type="ChEBI" id="CHEBI:15378"/>
        <dbReference type="ChEBI" id="CHEBI:15901"/>
        <dbReference type="EC" id="3.5.2.2"/>
    </reaction>
</comment>
<name>A0AA85KFD8_TRIRE</name>
<sequence length="437" mass="47402">MPESSSVDKPLLLKGGTIVNHDVTFKADVLIHDGIIQAIGEELSCPSDTRVVDVSHKLLLPGGVDLDCHIGVADSFDPVADNYVSAGKAALLGGTTTIVNTINAHPDRSLISTIHSEAALRCFIEQRRMCRGLLYGQTSVSAIAAPLVAINSNDCANGVFTSSKDWATAASYVNCPPLRPDVQLSQKLLTHLISEDLVSVGSGHRAITTAVRATFGLKNPLKIPHGIAALGCRMIVLWRHGVESGSLDPCTFVKVTSTNPARLMNLYPQKGRIAVGSDADIIIWSNSFKQENFKNIFPNDVPNIFTVTTSSYQSGPEMVLLRGRIVVENNELLDDACCGVLLTSQPFSQYVYGRVNAVEKNVNSEYTPLSREPYMGNVANDAPVDNSDHSKEGYYFRKEYFDNMPKEALPPGQRKIHTSVKTAQPPGGSSNAFWMNE</sequence>
<evidence type="ECO:0000256" key="2">
    <source>
        <dbReference type="ARBA" id="ARBA00008829"/>
    </source>
</evidence>
<dbReference type="AlphaFoldDB" id="A0AA85KFD8"/>
<dbReference type="EC" id="3.5.2.2" evidence="5"/>
<dbReference type="InterPro" id="IPR050378">
    <property type="entry name" value="Metallo-dep_Hydrolases_sf"/>
</dbReference>
<dbReference type="PANTHER" id="PTHR11647">
    <property type="entry name" value="HYDRANTOINASE/DIHYDROPYRIMIDINASE FAMILY MEMBER"/>
    <property type="match status" value="1"/>
</dbReference>
<dbReference type="Gene3D" id="3.20.20.140">
    <property type="entry name" value="Metal-dependent hydrolases"/>
    <property type="match status" value="2"/>
</dbReference>
<reference evidence="8" key="1">
    <citation type="submission" date="2022-06" db="EMBL/GenBank/DDBJ databases">
        <authorList>
            <person name="Berger JAMES D."/>
            <person name="Berger JAMES D."/>
        </authorList>
    </citation>
    <scope>NUCLEOTIDE SEQUENCE [LARGE SCALE GENOMIC DNA]</scope>
</reference>
<feature type="compositionally biased region" description="Polar residues" evidence="6">
    <location>
        <begin position="419"/>
        <end position="437"/>
    </location>
</feature>
<feature type="region of interest" description="Disordered" evidence="6">
    <location>
        <begin position="418"/>
        <end position="437"/>
    </location>
</feature>
<dbReference type="GO" id="GO:0004157">
    <property type="term" value="F:dihydropyrimidinase activity"/>
    <property type="evidence" value="ECO:0007669"/>
    <property type="project" value="UniProtKB-EC"/>
</dbReference>
<accession>A0AA85KFD8</accession>
<evidence type="ECO:0000256" key="1">
    <source>
        <dbReference type="ARBA" id="ARBA00001947"/>
    </source>
</evidence>
<evidence type="ECO:0000256" key="5">
    <source>
        <dbReference type="ARBA" id="ARBA00039113"/>
    </source>
</evidence>
<evidence type="ECO:0000259" key="7">
    <source>
        <dbReference type="Pfam" id="PF01979"/>
    </source>
</evidence>
<organism evidence="8 9">
    <name type="scientific">Trichobilharzia regenti</name>
    <name type="common">Nasal bird schistosome</name>
    <dbReference type="NCBI Taxonomy" id="157069"/>
    <lineage>
        <taxon>Eukaryota</taxon>
        <taxon>Metazoa</taxon>
        <taxon>Spiralia</taxon>
        <taxon>Lophotrochozoa</taxon>
        <taxon>Platyhelminthes</taxon>
        <taxon>Trematoda</taxon>
        <taxon>Digenea</taxon>
        <taxon>Strigeidida</taxon>
        <taxon>Schistosomatoidea</taxon>
        <taxon>Schistosomatidae</taxon>
        <taxon>Trichobilharzia</taxon>
    </lineage>
</organism>
<evidence type="ECO:0000256" key="6">
    <source>
        <dbReference type="SAM" id="MobiDB-lite"/>
    </source>
</evidence>
<comment type="cofactor">
    <cofactor evidence="1">
        <name>Zn(2+)</name>
        <dbReference type="ChEBI" id="CHEBI:29105"/>
    </cofactor>
</comment>
<evidence type="ECO:0000256" key="3">
    <source>
        <dbReference type="ARBA" id="ARBA00022553"/>
    </source>
</evidence>
<evidence type="ECO:0000313" key="9">
    <source>
        <dbReference type="WBParaSite" id="TREG1_84380.1"/>
    </source>
</evidence>
<comment type="similarity">
    <text evidence="2">Belongs to the metallo-dependent hydrolases superfamily. Hydantoinase/dihydropyrimidinase family.</text>
</comment>
<dbReference type="Pfam" id="PF01979">
    <property type="entry name" value="Amidohydro_1"/>
    <property type="match status" value="1"/>
</dbReference>
<proteinExistence type="inferred from homology"/>